<dbReference type="AlphaFoldDB" id="A0A0B7MC95"/>
<feature type="domain" description="B12-binding N-terminal" evidence="6">
    <location>
        <begin position="1"/>
        <end position="89"/>
    </location>
</feature>
<name>A0A0B7MC95_9FIRM</name>
<gene>
    <name evidence="7" type="ORF">SSCH_1190002</name>
</gene>
<dbReference type="PROSITE" id="PS51337">
    <property type="entry name" value="B12_BINDING_NTER"/>
    <property type="match status" value="1"/>
</dbReference>
<feature type="domain" description="B12-binding" evidence="5">
    <location>
        <begin position="92"/>
        <end position="219"/>
    </location>
</feature>
<dbReference type="PROSITE" id="PS51332">
    <property type="entry name" value="B12_BINDING"/>
    <property type="match status" value="1"/>
</dbReference>
<dbReference type="PANTHER" id="PTHR45833">
    <property type="entry name" value="METHIONINE SYNTHASE"/>
    <property type="match status" value="1"/>
</dbReference>
<dbReference type="FunFam" id="3.40.50.280:FF:000003">
    <property type="entry name" value="Dimethylamine methyltransferase corrinoid protein"/>
    <property type="match status" value="1"/>
</dbReference>
<organism evidence="7 8">
    <name type="scientific">Syntrophaceticus schinkii</name>
    <dbReference type="NCBI Taxonomy" id="499207"/>
    <lineage>
        <taxon>Bacteria</taxon>
        <taxon>Bacillati</taxon>
        <taxon>Bacillota</taxon>
        <taxon>Clostridia</taxon>
        <taxon>Thermoanaerobacterales</taxon>
        <taxon>Thermoanaerobacterales Family III. Incertae Sedis</taxon>
        <taxon>Syntrophaceticus</taxon>
    </lineage>
</organism>
<dbReference type="GO" id="GO:0050667">
    <property type="term" value="P:homocysteine metabolic process"/>
    <property type="evidence" value="ECO:0007669"/>
    <property type="project" value="TreeGrafter"/>
</dbReference>
<keyword evidence="3" id="KW-0170">Cobalt</keyword>
<dbReference type="GO" id="GO:0010181">
    <property type="term" value="F:FMN binding"/>
    <property type="evidence" value="ECO:0007669"/>
    <property type="project" value="InterPro"/>
</dbReference>
<protein>
    <submittedName>
        <fullName evidence="7">Cobalamin B12-binding domain protein</fullName>
    </submittedName>
</protein>
<keyword evidence="2" id="KW-0479">Metal-binding</keyword>
<dbReference type="CDD" id="cd02070">
    <property type="entry name" value="corrinoid_protein_B12-BD"/>
    <property type="match status" value="1"/>
</dbReference>
<dbReference type="GO" id="GO:0016651">
    <property type="term" value="F:oxidoreductase activity, acting on NAD(P)H"/>
    <property type="evidence" value="ECO:0007669"/>
    <property type="project" value="UniProtKB-ARBA"/>
</dbReference>
<dbReference type="InterPro" id="IPR006158">
    <property type="entry name" value="Cobalamin-bd"/>
</dbReference>
<evidence type="ECO:0000256" key="2">
    <source>
        <dbReference type="ARBA" id="ARBA00022723"/>
    </source>
</evidence>
<dbReference type="GO" id="GO:0005829">
    <property type="term" value="C:cytosol"/>
    <property type="evidence" value="ECO:0007669"/>
    <property type="project" value="TreeGrafter"/>
</dbReference>
<evidence type="ECO:0000259" key="4">
    <source>
        <dbReference type="PROSITE" id="PS50902"/>
    </source>
</evidence>
<accession>A0A0B7MC95</accession>
<dbReference type="GO" id="GO:0008705">
    <property type="term" value="F:methionine synthase activity"/>
    <property type="evidence" value="ECO:0007669"/>
    <property type="project" value="TreeGrafter"/>
</dbReference>
<dbReference type="RefSeq" id="WP_044664009.1">
    <property type="nucleotide sequence ID" value="NZ_CDRZ01000023.1"/>
</dbReference>
<dbReference type="InterPro" id="IPR036594">
    <property type="entry name" value="Meth_synthase_dom"/>
</dbReference>
<dbReference type="GO" id="GO:0046872">
    <property type="term" value="F:metal ion binding"/>
    <property type="evidence" value="ECO:0007669"/>
    <property type="project" value="UniProtKB-KW"/>
</dbReference>
<evidence type="ECO:0000259" key="5">
    <source>
        <dbReference type="PROSITE" id="PS51332"/>
    </source>
</evidence>
<evidence type="ECO:0000313" key="8">
    <source>
        <dbReference type="Proteomes" id="UP000046155"/>
    </source>
</evidence>
<dbReference type="OrthoDB" id="1805264at2"/>
<dbReference type="InterPro" id="IPR036724">
    <property type="entry name" value="Cobalamin-bd_sf"/>
</dbReference>
<dbReference type="InterPro" id="IPR003759">
    <property type="entry name" value="Cbl-bd_cap"/>
</dbReference>
<dbReference type="SUPFAM" id="SSF47644">
    <property type="entry name" value="Methionine synthase domain"/>
    <property type="match status" value="1"/>
</dbReference>
<feature type="domain" description="Flavodoxin-like" evidence="4">
    <location>
        <begin position="93"/>
        <end position="233"/>
    </location>
</feature>
<dbReference type="Pfam" id="PF02310">
    <property type="entry name" value="B12-binding"/>
    <property type="match status" value="1"/>
</dbReference>
<dbReference type="InterPro" id="IPR008254">
    <property type="entry name" value="Flavodoxin/NO_synth"/>
</dbReference>
<dbReference type="InterPro" id="IPR050554">
    <property type="entry name" value="Met_Synthase/Corrinoid"/>
</dbReference>
<evidence type="ECO:0000256" key="1">
    <source>
        <dbReference type="ARBA" id="ARBA00010854"/>
    </source>
</evidence>
<dbReference type="Proteomes" id="UP000046155">
    <property type="component" value="Unassembled WGS sequence"/>
</dbReference>
<evidence type="ECO:0000313" key="7">
    <source>
        <dbReference type="EMBL" id="CEO87680.1"/>
    </source>
</evidence>
<evidence type="ECO:0000256" key="3">
    <source>
        <dbReference type="ARBA" id="ARBA00023285"/>
    </source>
</evidence>
<keyword evidence="8" id="KW-1185">Reference proteome</keyword>
<dbReference type="Gene3D" id="3.40.50.280">
    <property type="entry name" value="Cobalamin-binding domain"/>
    <property type="match status" value="1"/>
</dbReference>
<proteinExistence type="inferred from homology"/>
<dbReference type="SMART" id="SM01018">
    <property type="entry name" value="B12-binding_2"/>
    <property type="match status" value="1"/>
</dbReference>
<dbReference type="EMBL" id="CDRZ01000023">
    <property type="protein sequence ID" value="CEO87680.1"/>
    <property type="molecule type" value="Genomic_DNA"/>
</dbReference>
<reference evidence="8" key="1">
    <citation type="submission" date="2015-01" db="EMBL/GenBank/DDBJ databases">
        <authorList>
            <person name="Manzoor Shahid"/>
            <person name="Zubair Saima"/>
        </authorList>
    </citation>
    <scope>NUCLEOTIDE SEQUENCE [LARGE SCALE GENOMIC DNA]</scope>
    <source>
        <strain evidence="8">Sp3</strain>
    </source>
</reference>
<dbReference type="SUPFAM" id="SSF52242">
    <property type="entry name" value="Cobalamin (vitamin B12)-binding domain"/>
    <property type="match status" value="1"/>
</dbReference>
<dbReference type="GO" id="GO:0046653">
    <property type="term" value="P:tetrahydrofolate metabolic process"/>
    <property type="evidence" value="ECO:0007669"/>
    <property type="project" value="TreeGrafter"/>
</dbReference>
<sequence length="233" mass="25244">MKDYVEELREAIINGDREEAEAITKKALESNIDPQVLIQEAGSKAMDIVGQRFNDFEIFLPDLTLAADAMKGSVGLIIEKLKETGGGGEDSVANVVLGTCFGDMHDIGKNLVSVLMATAGMQVHDIGVDVKVKDFIQKAEEVDAKIIAMSSLLSTSLPFMEDLIRILKEKNLRDKYYVIVGGGPVTPEFAVEIGADAYGRSAVDAREICKQLLSSGKKPPFEKPVILGDLKTN</sequence>
<dbReference type="PROSITE" id="PS50902">
    <property type="entry name" value="FLAVODOXIN_LIKE"/>
    <property type="match status" value="1"/>
</dbReference>
<dbReference type="Gene3D" id="1.10.1240.10">
    <property type="entry name" value="Methionine synthase domain"/>
    <property type="match status" value="1"/>
</dbReference>
<dbReference type="PANTHER" id="PTHR45833:SF1">
    <property type="entry name" value="METHIONINE SYNTHASE"/>
    <property type="match status" value="1"/>
</dbReference>
<dbReference type="GO" id="GO:0031419">
    <property type="term" value="F:cobalamin binding"/>
    <property type="evidence" value="ECO:0007669"/>
    <property type="project" value="InterPro"/>
</dbReference>
<comment type="similarity">
    <text evidence="1">Belongs to the methylamine corrinoid protein family.</text>
</comment>
<dbReference type="Pfam" id="PF02607">
    <property type="entry name" value="B12-binding_2"/>
    <property type="match status" value="1"/>
</dbReference>
<evidence type="ECO:0000259" key="6">
    <source>
        <dbReference type="PROSITE" id="PS51337"/>
    </source>
</evidence>